<evidence type="ECO:0000256" key="1">
    <source>
        <dbReference type="ARBA" id="ARBA00001933"/>
    </source>
</evidence>
<dbReference type="GO" id="GO:0019148">
    <property type="term" value="F:D-cysteine desulfhydrase activity"/>
    <property type="evidence" value="ECO:0007669"/>
    <property type="project" value="TreeGrafter"/>
</dbReference>
<dbReference type="SUPFAM" id="SSF53686">
    <property type="entry name" value="Tryptophan synthase beta subunit-like PLP-dependent enzymes"/>
    <property type="match status" value="1"/>
</dbReference>
<proteinExistence type="inferred from homology"/>
<dbReference type="PANTHER" id="PTHR43780:SF2">
    <property type="entry name" value="1-AMINOCYCLOPROPANE-1-CARBOXYLATE DEAMINASE-RELATED"/>
    <property type="match status" value="1"/>
</dbReference>
<dbReference type="GO" id="GO:1901605">
    <property type="term" value="P:alpha-amino acid metabolic process"/>
    <property type="evidence" value="ECO:0007669"/>
    <property type="project" value="UniProtKB-ARBA"/>
</dbReference>
<dbReference type="PANTHER" id="PTHR43780">
    <property type="entry name" value="1-AMINOCYCLOPROPANE-1-CARBOXYLATE DEAMINASE-RELATED"/>
    <property type="match status" value="1"/>
</dbReference>
<dbReference type="InterPro" id="IPR027278">
    <property type="entry name" value="ACCD_DCysDesulf"/>
</dbReference>
<evidence type="ECO:0000256" key="2">
    <source>
        <dbReference type="ARBA" id="ARBA00008639"/>
    </source>
</evidence>
<evidence type="ECO:0000256" key="4">
    <source>
        <dbReference type="PIRSR" id="PIRSR006278-2"/>
    </source>
</evidence>
<dbReference type="RefSeq" id="WP_425428231.1">
    <property type="nucleotide sequence ID" value="NZ_PTIX01000004.1"/>
</dbReference>
<evidence type="ECO:0000259" key="5">
    <source>
        <dbReference type="Pfam" id="PF00291"/>
    </source>
</evidence>
<reference evidence="6 7" key="1">
    <citation type="submission" date="2018-02" db="EMBL/GenBank/DDBJ databases">
        <title>Genomic Encyclopedia of Archaeal and Bacterial Type Strains, Phase II (KMG-II): from individual species to whole genera.</title>
        <authorList>
            <person name="Goeker M."/>
        </authorList>
    </citation>
    <scope>NUCLEOTIDE SEQUENCE [LARGE SCALE GENOMIC DNA]</scope>
    <source>
        <strain evidence="6 7">YU 961-1</strain>
    </source>
</reference>
<evidence type="ECO:0000313" key="7">
    <source>
        <dbReference type="Proteomes" id="UP000239203"/>
    </source>
</evidence>
<comment type="caution">
    <text evidence="6">The sequence shown here is derived from an EMBL/GenBank/DDBJ whole genome shotgun (WGS) entry which is preliminary data.</text>
</comment>
<evidence type="ECO:0000256" key="3">
    <source>
        <dbReference type="ARBA" id="ARBA00022898"/>
    </source>
</evidence>
<name>A0A2S6GVE5_9PSEU</name>
<gene>
    <name evidence="6" type="ORF">CLV40_104433</name>
</gene>
<dbReference type="InterPro" id="IPR001926">
    <property type="entry name" value="TrpB-like_PALP"/>
</dbReference>
<evidence type="ECO:0000313" key="6">
    <source>
        <dbReference type="EMBL" id="PPK69180.1"/>
    </source>
</evidence>
<keyword evidence="3 4" id="KW-0663">Pyridoxal phosphate</keyword>
<feature type="domain" description="Tryptophan synthase beta chain-like PALP" evidence="5">
    <location>
        <begin position="12"/>
        <end position="314"/>
    </location>
</feature>
<dbReference type="Pfam" id="PF00291">
    <property type="entry name" value="PALP"/>
    <property type="match status" value="1"/>
</dbReference>
<comment type="similarity">
    <text evidence="2">Belongs to the ACC deaminase/D-cysteine desulfhydrase family.</text>
</comment>
<dbReference type="EMBL" id="PTIX01000004">
    <property type="protein sequence ID" value="PPK69180.1"/>
    <property type="molecule type" value="Genomic_DNA"/>
</dbReference>
<dbReference type="InterPro" id="IPR036052">
    <property type="entry name" value="TrpB-like_PALP_sf"/>
</dbReference>
<protein>
    <submittedName>
        <fullName evidence="6">D-cysteine desulfhydrase</fullName>
    </submittedName>
</protein>
<comment type="cofactor">
    <cofactor evidence="1">
        <name>pyridoxal 5'-phosphate</name>
        <dbReference type="ChEBI" id="CHEBI:597326"/>
    </cofactor>
</comment>
<sequence length="336" mass="34002">MAIDLTPFPRATLGHWPTPLRACPRLGAALGGGPGPLVKRDDVGALGVGGNKLRKLEFLLGAAVADGVTRVITFGALQTNHGRLTAAACASLGLRCDLVLTRDVPRTGEAYERSGNMALHRLYGATVHVCAEAEVAGVVAALTAEAGGVAVLPVGGSNAVGVLGYVAATAELFAQLDAEGIEPDRIVVPVGSAGTAAGVVAGVALLGRTTRVDGACVSRTAAESLATIRRLAGEAAALLGQEIDLAHAHADDRAVGPGYGIPTDAMWEALGLFARTEGITLDPVYTGKAAAYLVDATRSGEIGREETVVFLHTGGLPGLFAYAPDLEGSPAFSSPA</sequence>
<keyword evidence="7" id="KW-1185">Reference proteome</keyword>
<dbReference type="AlphaFoldDB" id="A0A2S6GVE5"/>
<dbReference type="PIRSF" id="PIRSF006278">
    <property type="entry name" value="ACCD_DCysDesulf"/>
    <property type="match status" value="1"/>
</dbReference>
<accession>A0A2S6GVE5</accession>
<dbReference type="Proteomes" id="UP000239203">
    <property type="component" value="Unassembled WGS sequence"/>
</dbReference>
<dbReference type="Gene3D" id="3.40.50.1100">
    <property type="match status" value="2"/>
</dbReference>
<organism evidence="6 7">
    <name type="scientific">Actinokineospora auranticolor</name>
    <dbReference type="NCBI Taxonomy" id="155976"/>
    <lineage>
        <taxon>Bacteria</taxon>
        <taxon>Bacillati</taxon>
        <taxon>Actinomycetota</taxon>
        <taxon>Actinomycetes</taxon>
        <taxon>Pseudonocardiales</taxon>
        <taxon>Pseudonocardiaceae</taxon>
        <taxon>Actinokineospora</taxon>
    </lineage>
</organism>
<feature type="modified residue" description="N6-(pyridoxal phosphate)lysine" evidence="4">
    <location>
        <position position="52"/>
    </location>
</feature>